<proteinExistence type="predicted"/>
<dbReference type="Proteomes" id="UP000053660">
    <property type="component" value="Unassembled WGS sequence"/>
</dbReference>
<dbReference type="Gene3D" id="1.20.5.170">
    <property type="match status" value="1"/>
</dbReference>
<keyword evidence="5" id="KW-1185">Reference proteome</keyword>
<evidence type="ECO:0000259" key="3">
    <source>
        <dbReference type="SMART" id="SM00338"/>
    </source>
</evidence>
<feature type="coiled-coil region" evidence="1">
    <location>
        <begin position="159"/>
        <end position="207"/>
    </location>
</feature>
<dbReference type="OrthoDB" id="5877701at2759"/>
<feature type="domain" description="BZIP" evidence="3">
    <location>
        <begin position="146"/>
        <end position="203"/>
    </location>
</feature>
<dbReference type="AlphaFoldDB" id="A0A0B1TKW8"/>
<keyword evidence="1" id="KW-0175">Coiled coil</keyword>
<reference evidence="4 5" key="1">
    <citation type="submission" date="2014-03" db="EMBL/GenBank/DDBJ databases">
        <title>Draft genome of the hookworm Oesophagostomum dentatum.</title>
        <authorList>
            <person name="Mitreva M."/>
        </authorList>
    </citation>
    <scope>NUCLEOTIDE SEQUENCE [LARGE SCALE GENOMIC DNA]</scope>
    <source>
        <strain evidence="4 5">OD-Hann</strain>
    </source>
</reference>
<organism evidence="4 5">
    <name type="scientific">Oesophagostomum dentatum</name>
    <name type="common">Nodular worm</name>
    <dbReference type="NCBI Taxonomy" id="61180"/>
    <lineage>
        <taxon>Eukaryota</taxon>
        <taxon>Metazoa</taxon>
        <taxon>Ecdysozoa</taxon>
        <taxon>Nematoda</taxon>
        <taxon>Chromadorea</taxon>
        <taxon>Rhabditida</taxon>
        <taxon>Rhabditina</taxon>
        <taxon>Rhabditomorpha</taxon>
        <taxon>Strongyloidea</taxon>
        <taxon>Strongylidae</taxon>
        <taxon>Oesophagostomum</taxon>
    </lineage>
</organism>
<evidence type="ECO:0000313" key="5">
    <source>
        <dbReference type="Proteomes" id="UP000053660"/>
    </source>
</evidence>
<feature type="region of interest" description="Disordered" evidence="2">
    <location>
        <begin position="115"/>
        <end position="143"/>
    </location>
</feature>
<gene>
    <name evidence="4" type="ORF">OESDEN_03307</name>
</gene>
<dbReference type="GO" id="GO:0003700">
    <property type="term" value="F:DNA-binding transcription factor activity"/>
    <property type="evidence" value="ECO:0007669"/>
    <property type="project" value="InterPro"/>
</dbReference>
<accession>A0A0B1TKW8</accession>
<dbReference type="SMART" id="SM00338">
    <property type="entry name" value="BRLZ"/>
    <property type="match status" value="1"/>
</dbReference>
<dbReference type="InterPro" id="IPR004827">
    <property type="entry name" value="bZIP"/>
</dbReference>
<protein>
    <recommendedName>
        <fullName evidence="3">BZIP domain-containing protein</fullName>
    </recommendedName>
</protein>
<dbReference type="CDD" id="cd14686">
    <property type="entry name" value="bZIP"/>
    <property type="match status" value="1"/>
</dbReference>
<evidence type="ECO:0000313" key="4">
    <source>
        <dbReference type="EMBL" id="KHJ96731.1"/>
    </source>
</evidence>
<evidence type="ECO:0000256" key="2">
    <source>
        <dbReference type="SAM" id="MobiDB-lite"/>
    </source>
</evidence>
<sequence length="248" mass="28597">MLCDIFRSESEERSSTSLSDCVREIRNPEAVVFYSPQYEEDLLMKYLGESSTSQSVDECSSDLFNYDPLMTDDCMLPSYGNIDPTHSPISLEGDALFYEGPPMDSTTLMAKVEEEQLDEKPTSRLPSPRYDPIKKPSRRGRPMKITSTSKMANYARNYREQKKMQLATYEAQVKQLTEENERLRAENQRLTEGFERLSRQVESLRRVLESSSYPVHDPLRTPFASPPMHQKNIGDDVYDFSDLITFPQ</sequence>
<evidence type="ECO:0000256" key="1">
    <source>
        <dbReference type="SAM" id="Coils"/>
    </source>
</evidence>
<dbReference type="EMBL" id="KN549599">
    <property type="protein sequence ID" value="KHJ96731.1"/>
    <property type="molecule type" value="Genomic_DNA"/>
</dbReference>
<name>A0A0B1TKW8_OESDE</name>